<sequence length="42" mass="5027">MINSLNNLFSSQTDDIEENIQYYFYSIKNFPFCTLESKKNIL</sequence>
<protein>
    <submittedName>
        <fullName evidence="1">Uncharacterized protein</fullName>
    </submittedName>
</protein>
<name>F8DJZ9_STREP</name>
<proteinExistence type="predicted"/>
<accession>F8DJZ9</accession>
<evidence type="ECO:0000313" key="1">
    <source>
        <dbReference type="EMBL" id="AEH56177.1"/>
    </source>
</evidence>
<dbReference type="KEGG" id="scp:HMPREF0833_11146"/>
<reference evidence="2" key="1">
    <citation type="submission" date="2011-06" db="EMBL/GenBank/DDBJ databases">
        <title>Complete sequence of Streptococcus parasanguinis strain ATCC 15912.</title>
        <authorList>
            <person name="Muzny D."/>
            <person name="Qin X."/>
            <person name="Buhay C."/>
            <person name="Dugan-Rocha S."/>
            <person name="Ding Y."/>
            <person name="Chen G."/>
            <person name="Hawes A."/>
            <person name="Holder M."/>
            <person name="Jhangiani S."/>
            <person name="Johnson A."/>
            <person name="Khan Z."/>
            <person name="Li Z."/>
            <person name="Liu W."/>
            <person name="Liu X."/>
            <person name="Perez L."/>
            <person name="Shen H."/>
            <person name="Wang Q."/>
            <person name="Watt J."/>
            <person name="Xi L."/>
            <person name="Xin Y."/>
            <person name="Zhou J."/>
            <person name="Deng J."/>
            <person name="Jiang H."/>
            <person name="Liu Y."/>
            <person name="Qu J."/>
            <person name="Song X.-Z."/>
            <person name="Zhang L."/>
            <person name="Villasana D."/>
            <person name="Johnson A."/>
            <person name="Liu J."/>
            <person name="Liyanage D."/>
            <person name="Lorensuhewa L."/>
            <person name="Robinson T."/>
            <person name="Song A."/>
            <person name="Song B.-B."/>
            <person name="Dinh H."/>
            <person name="Thornton R."/>
            <person name="Coyle M."/>
            <person name="Francisco L."/>
            <person name="Jackson L."/>
            <person name="Javaid M."/>
            <person name="Korchina V."/>
            <person name="Kovar C."/>
            <person name="Mata R."/>
            <person name="Mathew T."/>
            <person name="Ngo R."/>
            <person name="Nguyen L."/>
            <person name="Nguyen N."/>
            <person name="Okwuonu G."/>
            <person name="Ongeri F."/>
            <person name="Pham C."/>
            <person name="Simmons D."/>
            <person name="Wilczek-Boney K."/>
            <person name="Hale W."/>
            <person name="Jakkamsetti A."/>
            <person name="Pham P."/>
            <person name="Ruth R."/>
            <person name="San Lucas F."/>
            <person name="Warren J."/>
            <person name="Zhang J."/>
            <person name="Zhao Z."/>
            <person name="Zhou C."/>
            <person name="Zhu D."/>
            <person name="Lee S."/>
            <person name="Bess C."/>
            <person name="Blankenburg K."/>
            <person name="Forbes L."/>
            <person name="Fu Q."/>
            <person name="Gubbala S."/>
            <person name="Hirani K."/>
            <person name="Jayaseelan J.C."/>
            <person name="Lara F."/>
            <person name="Munidasa M."/>
            <person name="Palculict T."/>
            <person name="Patil S."/>
            <person name="Pu L.-L."/>
            <person name="Saada N."/>
            <person name="Tang L."/>
            <person name="Weissenberger G."/>
            <person name="Zhu Y."/>
            <person name="Hemphill L."/>
            <person name="Shang Y."/>
            <person name="Youmans B."/>
            <person name="Ayvaz T."/>
            <person name="Ross M."/>
            <person name="Santibanez J."/>
            <person name="Aqrawi P."/>
            <person name="Gross S."/>
            <person name="Joshi V."/>
            <person name="Fowler G."/>
            <person name="Nazareth L."/>
            <person name="Reid J."/>
            <person name="Worley K."/>
            <person name="Petrosino J."/>
            <person name="Highlander S."/>
            <person name="Gibbs R."/>
        </authorList>
    </citation>
    <scope>NUCLEOTIDE SEQUENCE [LARGE SCALE GENOMIC DNA]</scope>
    <source>
        <strain evidence="2">ATCC 15912 / DSM 6778 / CIP 104372 / LMG 14537</strain>
    </source>
</reference>
<dbReference type="AlphaFoldDB" id="F8DJZ9"/>
<organism evidence="1 2">
    <name type="scientific">Streptococcus parasanguinis (strain ATCC 15912 / DSM 6778 / CIP 104372 / LMG 14537)</name>
    <dbReference type="NCBI Taxonomy" id="760570"/>
    <lineage>
        <taxon>Bacteria</taxon>
        <taxon>Bacillati</taxon>
        <taxon>Bacillota</taxon>
        <taxon>Bacilli</taxon>
        <taxon>Lactobacillales</taxon>
        <taxon>Streptococcaceae</taxon>
        <taxon>Streptococcus</taxon>
    </lineage>
</organism>
<dbReference type="EMBL" id="CP002843">
    <property type="protein sequence ID" value="AEH56177.1"/>
    <property type="molecule type" value="Genomic_DNA"/>
</dbReference>
<dbReference type="HOGENOM" id="CLU_3277186_0_0_9"/>
<gene>
    <name evidence="1" type="ordered locus">HMPREF0833_11146</name>
</gene>
<evidence type="ECO:0000313" key="2">
    <source>
        <dbReference type="Proteomes" id="UP000001502"/>
    </source>
</evidence>
<dbReference type="Proteomes" id="UP000001502">
    <property type="component" value="Chromosome"/>
</dbReference>